<accession>A0AAD9P616</accession>
<dbReference type="PRINTS" id="PR00722">
    <property type="entry name" value="CHYMOTRYPSIN"/>
</dbReference>
<keyword evidence="11" id="KW-1185">Reference proteome</keyword>
<dbReference type="PROSITE" id="PS00135">
    <property type="entry name" value="TRYPSIN_SER"/>
    <property type="match status" value="1"/>
</dbReference>
<protein>
    <recommendedName>
        <fullName evidence="3">Acrosin</fullName>
        <ecNumber evidence="2">3.4.21.10</ecNumber>
    </recommendedName>
</protein>
<dbReference type="PANTHER" id="PTHR24252:SF8">
    <property type="entry name" value="ACROSIN"/>
    <property type="match status" value="1"/>
</dbReference>
<evidence type="ECO:0000256" key="5">
    <source>
        <dbReference type="ARBA" id="ARBA00022801"/>
    </source>
</evidence>
<dbReference type="EC" id="3.4.21.10" evidence="2"/>
<dbReference type="CDD" id="cd00190">
    <property type="entry name" value="Tryp_SPc"/>
    <property type="match status" value="1"/>
</dbReference>
<evidence type="ECO:0000313" key="10">
    <source>
        <dbReference type="EMBL" id="KAK2188610.1"/>
    </source>
</evidence>
<dbReference type="InterPro" id="IPR001314">
    <property type="entry name" value="Peptidase_S1A"/>
</dbReference>
<dbReference type="Pfam" id="PF00089">
    <property type="entry name" value="Trypsin"/>
    <property type="match status" value="1"/>
</dbReference>
<evidence type="ECO:0000256" key="8">
    <source>
        <dbReference type="RuleBase" id="RU363034"/>
    </source>
</evidence>
<dbReference type="GO" id="GO:0006508">
    <property type="term" value="P:proteolysis"/>
    <property type="evidence" value="ECO:0007669"/>
    <property type="project" value="UniProtKB-KW"/>
</dbReference>
<dbReference type="SUPFAM" id="SSF50494">
    <property type="entry name" value="Trypsin-like serine proteases"/>
    <property type="match status" value="1"/>
</dbReference>
<keyword evidence="4 8" id="KW-0645">Protease</keyword>
<evidence type="ECO:0000256" key="6">
    <source>
        <dbReference type="ARBA" id="ARBA00022825"/>
    </source>
</evidence>
<comment type="caution">
    <text evidence="10">The sequence shown here is derived from an EMBL/GenBank/DDBJ whole genome shotgun (WGS) entry which is preliminary data.</text>
</comment>
<dbReference type="Gene3D" id="2.40.10.10">
    <property type="entry name" value="Trypsin-like serine proteases"/>
    <property type="match status" value="2"/>
</dbReference>
<dbReference type="PROSITE" id="PS00134">
    <property type="entry name" value="TRYPSIN_HIS"/>
    <property type="match status" value="1"/>
</dbReference>
<feature type="domain" description="Peptidase S1" evidence="9">
    <location>
        <begin position="111"/>
        <end position="347"/>
    </location>
</feature>
<dbReference type="InterPro" id="IPR033116">
    <property type="entry name" value="TRYPSIN_SER"/>
</dbReference>
<keyword evidence="7" id="KW-1015">Disulfide bond</keyword>
<evidence type="ECO:0000259" key="9">
    <source>
        <dbReference type="PROSITE" id="PS50240"/>
    </source>
</evidence>
<dbReference type="InterPro" id="IPR018114">
    <property type="entry name" value="TRYPSIN_HIS"/>
</dbReference>
<dbReference type="FunFam" id="2.40.10.10:FF:000003">
    <property type="entry name" value="Transmembrane serine protease 3"/>
    <property type="match status" value="1"/>
</dbReference>
<dbReference type="EMBL" id="JAODUO010000127">
    <property type="protein sequence ID" value="KAK2188610.1"/>
    <property type="molecule type" value="Genomic_DNA"/>
</dbReference>
<reference evidence="10" key="1">
    <citation type="journal article" date="2023" name="Mol. Biol. Evol.">
        <title>Third-Generation Sequencing Reveals the Adaptive Role of the Epigenome in Three Deep-Sea Polychaetes.</title>
        <authorList>
            <person name="Perez M."/>
            <person name="Aroh O."/>
            <person name="Sun Y."/>
            <person name="Lan Y."/>
            <person name="Juniper S.K."/>
            <person name="Young C.R."/>
            <person name="Angers B."/>
            <person name="Qian P.Y."/>
        </authorList>
    </citation>
    <scope>NUCLEOTIDE SEQUENCE</scope>
    <source>
        <strain evidence="10">R07B-5</strain>
    </source>
</reference>
<dbReference type="InterPro" id="IPR009003">
    <property type="entry name" value="Peptidase_S1_PA"/>
</dbReference>
<evidence type="ECO:0000256" key="1">
    <source>
        <dbReference type="ARBA" id="ARBA00001656"/>
    </source>
</evidence>
<keyword evidence="6 8" id="KW-0720">Serine protease</keyword>
<gene>
    <name evidence="10" type="ORF">NP493_127g04042</name>
</gene>
<dbReference type="SMART" id="SM00020">
    <property type="entry name" value="Tryp_SPc"/>
    <property type="match status" value="1"/>
</dbReference>
<dbReference type="Proteomes" id="UP001209878">
    <property type="component" value="Unassembled WGS sequence"/>
</dbReference>
<evidence type="ECO:0000313" key="11">
    <source>
        <dbReference type="Proteomes" id="UP001209878"/>
    </source>
</evidence>
<dbReference type="InterPro" id="IPR001254">
    <property type="entry name" value="Trypsin_dom"/>
</dbReference>
<dbReference type="GO" id="GO:0004252">
    <property type="term" value="F:serine-type endopeptidase activity"/>
    <property type="evidence" value="ECO:0007669"/>
    <property type="project" value="InterPro"/>
</dbReference>
<dbReference type="PROSITE" id="PS50240">
    <property type="entry name" value="TRYPSIN_DOM"/>
    <property type="match status" value="1"/>
</dbReference>
<organism evidence="10 11">
    <name type="scientific">Ridgeia piscesae</name>
    <name type="common">Tubeworm</name>
    <dbReference type="NCBI Taxonomy" id="27915"/>
    <lineage>
        <taxon>Eukaryota</taxon>
        <taxon>Metazoa</taxon>
        <taxon>Spiralia</taxon>
        <taxon>Lophotrochozoa</taxon>
        <taxon>Annelida</taxon>
        <taxon>Polychaeta</taxon>
        <taxon>Sedentaria</taxon>
        <taxon>Canalipalpata</taxon>
        <taxon>Sabellida</taxon>
        <taxon>Siboglinidae</taxon>
        <taxon>Ridgeia</taxon>
    </lineage>
</organism>
<dbReference type="InterPro" id="IPR043504">
    <property type="entry name" value="Peptidase_S1_PA_chymotrypsin"/>
</dbReference>
<proteinExistence type="predicted"/>
<sequence length="349" mass="38469">MIDTVELDCEGTAILDALDTGRKDTELNSTKICSDTTPNSVPIFSYTDEMTLRFTAPESGNSRFLIRYTAMMPIGCGTTFVRPRYSLENLALKTTTTTTEGPLPDNPMLGIVGGEEAIPHSWPWIITLTFFHFHQCAAVLLNHGWAITAAHCVDPDMFSAEELMADIGRHESGFMEDVPPKRVQIVAIKKFIIHKKFDPVTYKNDIALVQLNGTVKFNEHVQPICISRARIRPGRKCVIAGWGVTEGAGNDDVLNQAVVPIMPQHQCNQKTWYNGRVLDEQFCAGYEQGITDTCTGDSGGPLVCPTAEGTWELVGLTSWGDGCGEPKKPGVYTRLVHFLDWITKNSNGT</sequence>
<evidence type="ECO:0000256" key="7">
    <source>
        <dbReference type="ARBA" id="ARBA00023157"/>
    </source>
</evidence>
<keyword evidence="5 8" id="KW-0378">Hydrolase</keyword>
<dbReference type="AlphaFoldDB" id="A0AAD9P616"/>
<evidence type="ECO:0000256" key="4">
    <source>
        <dbReference type="ARBA" id="ARBA00022670"/>
    </source>
</evidence>
<comment type="catalytic activity">
    <reaction evidence="1">
        <text>Preferential cleavage: Arg-|-Xaa, Lys-|-Xaa.</text>
        <dbReference type="EC" id="3.4.21.10"/>
    </reaction>
</comment>
<dbReference type="PANTHER" id="PTHR24252">
    <property type="entry name" value="ACROSIN-RELATED"/>
    <property type="match status" value="1"/>
</dbReference>
<evidence type="ECO:0000256" key="2">
    <source>
        <dbReference type="ARBA" id="ARBA00012050"/>
    </source>
</evidence>
<name>A0AAD9P616_RIDPI</name>
<evidence type="ECO:0000256" key="3">
    <source>
        <dbReference type="ARBA" id="ARBA00017161"/>
    </source>
</evidence>